<dbReference type="CDD" id="cd07037">
    <property type="entry name" value="TPP_PYR_MenD"/>
    <property type="match status" value="1"/>
</dbReference>
<gene>
    <name evidence="3" type="ORF">D477_017207</name>
</gene>
<dbReference type="GO" id="GO:0000287">
    <property type="term" value="F:magnesium ion binding"/>
    <property type="evidence" value="ECO:0007669"/>
    <property type="project" value="UniProtKB-ARBA"/>
</dbReference>
<dbReference type="AlphaFoldDB" id="N1UYU1"/>
<dbReference type="Pfam" id="PF02776">
    <property type="entry name" value="TPP_enzyme_N"/>
    <property type="match status" value="1"/>
</dbReference>
<feature type="non-terminal residue" evidence="3">
    <location>
        <position position="238"/>
    </location>
</feature>
<dbReference type="GO" id="GO:0030976">
    <property type="term" value="F:thiamine pyrophosphate binding"/>
    <property type="evidence" value="ECO:0007669"/>
    <property type="project" value="InterPro"/>
</dbReference>
<proteinExistence type="predicted"/>
<sequence>MTVPLSSLDAACSAVSALLEGGVRDVVIAPGSRSAPLAYALAEAESRGELRLHVRIDERAAGFTALGLSLGSLRPVPVVTTSGTAVGELLPAVMEANHAGVELVVLSADRPEELRGTGANQTTVQPGIFGGQVRYAVDVPAGEDPAEPIAAGLLAAKGIPLPAAGPADGIQSLAATPSREAAAPATNPDYHQGAVGPVHINLGLRDPLVPLIDDGGGAASAPGEPTAVGSGEVPRAAA</sequence>
<feature type="region of interest" description="Disordered" evidence="1">
    <location>
        <begin position="213"/>
        <end position="238"/>
    </location>
</feature>
<evidence type="ECO:0000313" key="3">
    <source>
        <dbReference type="EMBL" id="EMY33002.1"/>
    </source>
</evidence>
<dbReference type="PANTHER" id="PTHR42916">
    <property type="entry name" value="2-SUCCINYL-5-ENOLPYRUVYL-6-HYDROXY-3-CYCLOHEXENE-1-CARBOXYLATE SYNTHASE"/>
    <property type="match status" value="1"/>
</dbReference>
<evidence type="ECO:0000256" key="1">
    <source>
        <dbReference type="SAM" id="MobiDB-lite"/>
    </source>
</evidence>
<dbReference type="Proteomes" id="UP000010729">
    <property type="component" value="Unassembled WGS sequence"/>
</dbReference>
<dbReference type="Gene3D" id="3.40.50.970">
    <property type="match status" value="1"/>
</dbReference>
<dbReference type="InterPro" id="IPR029061">
    <property type="entry name" value="THDP-binding"/>
</dbReference>
<evidence type="ECO:0000313" key="4">
    <source>
        <dbReference type="Proteomes" id="UP000010729"/>
    </source>
</evidence>
<name>N1UYU1_9MICC</name>
<reference evidence="3 4" key="1">
    <citation type="journal article" date="2013" name="Genome Announc.">
        <title>Draft Genome Sequence of Arthrobacter crystallopoietes Strain BAB-32, Revealing Genes for Bioremediation.</title>
        <authorList>
            <person name="Joshi M.N."/>
            <person name="Pandit A.S."/>
            <person name="Sharma A."/>
            <person name="Pandya R.V."/>
            <person name="Desai S.M."/>
            <person name="Saxena A.K."/>
            <person name="Bagatharia S.B."/>
        </authorList>
    </citation>
    <scope>NUCLEOTIDE SEQUENCE [LARGE SCALE GENOMIC DNA]</scope>
    <source>
        <strain evidence="3 4">BAB-32</strain>
    </source>
</reference>
<dbReference type="RefSeq" id="WP_005272221.1">
    <property type="nucleotide sequence ID" value="NZ_ANPE02000210.1"/>
</dbReference>
<dbReference type="InterPro" id="IPR012001">
    <property type="entry name" value="Thiamin_PyroP_enz_TPP-bd_dom"/>
</dbReference>
<dbReference type="SUPFAM" id="SSF52518">
    <property type="entry name" value="Thiamin diphosphate-binding fold (THDP-binding)"/>
    <property type="match status" value="1"/>
</dbReference>
<organism evidence="3 4">
    <name type="scientific">Arthrobacter crystallopoietes BAB-32</name>
    <dbReference type="NCBI Taxonomy" id="1246476"/>
    <lineage>
        <taxon>Bacteria</taxon>
        <taxon>Bacillati</taxon>
        <taxon>Actinomycetota</taxon>
        <taxon>Actinomycetes</taxon>
        <taxon>Micrococcales</taxon>
        <taxon>Micrococcaceae</taxon>
        <taxon>Crystallibacter</taxon>
    </lineage>
</organism>
<dbReference type="PANTHER" id="PTHR42916:SF1">
    <property type="entry name" value="PROTEIN PHYLLO, CHLOROPLASTIC"/>
    <property type="match status" value="1"/>
</dbReference>
<dbReference type="EMBL" id="ANPE02000210">
    <property type="protein sequence ID" value="EMY33002.1"/>
    <property type="molecule type" value="Genomic_DNA"/>
</dbReference>
<comment type="caution">
    <text evidence="3">The sequence shown here is derived from an EMBL/GenBank/DDBJ whole genome shotgun (WGS) entry which is preliminary data.</text>
</comment>
<accession>N1UYU1</accession>
<evidence type="ECO:0000259" key="2">
    <source>
        <dbReference type="Pfam" id="PF02776"/>
    </source>
</evidence>
<feature type="domain" description="Thiamine pyrophosphate enzyme N-terminal TPP-binding" evidence="2">
    <location>
        <begin position="15"/>
        <end position="122"/>
    </location>
</feature>
<keyword evidence="4" id="KW-1185">Reference proteome</keyword>
<protein>
    <submittedName>
        <fullName evidence="3">2-succinyl-6-hydroxy-2, 4-cyclohexadiene-1-carboxylate synthase</fullName>
    </submittedName>
</protein>